<dbReference type="SUPFAM" id="SSF109604">
    <property type="entry name" value="HD-domain/PDEase-like"/>
    <property type="match status" value="1"/>
</dbReference>
<dbReference type="EMBL" id="JASZZN010000026">
    <property type="protein sequence ID" value="MDM4018769.1"/>
    <property type="molecule type" value="Genomic_DNA"/>
</dbReference>
<feature type="domain" description="Ppx/GppA phosphatase N-terminal" evidence="3">
    <location>
        <begin position="56"/>
        <end position="337"/>
    </location>
</feature>
<feature type="compositionally biased region" description="Polar residues" evidence="2">
    <location>
        <begin position="1"/>
        <end position="15"/>
    </location>
</feature>
<dbReference type="InterPro" id="IPR050273">
    <property type="entry name" value="GppA/Ppx_hydrolase"/>
</dbReference>
<keyword evidence="1" id="KW-0378">Hydrolase</keyword>
<dbReference type="InterPro" id="IPR003607">
    <property type="entry name" value="HD/PDEase_dom"/>
</dbReference>
<dbReference type="Gene3D" id="1.10.3210.10">
    <property type="entry name" value="Hypothetical protein af1432"/>
    <property type="match status" value="1"/>
</dbReference>
<dbReference type="Pfam" id="PF21447">
    <property type="entry name" value="Ppx-GppA_III"/>
    <property type="match status" value="1"/>
</dbReference>
<proteinExistence type="predicted"/>
<evidence type="ECO:0000256" key="1">
    <source>
        <dbReference type="ARBA" id="ARBA00022801"/>
    </source>
</evidence>
<dbReference type="CDD" id="cd00077">
    <property type="entry name" value="HDc"/>
    <property type="match status" value="1"/>
</dbReference>
<sequence length="539" mass="60793">MSETSKLQRNVADSTANRRRTAISTETELPRPVAVIDIGASAIRMAIAEINPNGEVRKLDQLIQPVPLGKETFETRRLSRRSIERVVSVLTQYQRILLEYGIDQPSSVRVVATSAVREASNRLAFADRVFMETGLHVQPIDEAEVNRITYMGITPQLLADEELSNGKAMVLEVGGGSTEVLVVRSGNVLASHSYRLGSIRMLQTIDLARAGAKRRRALLENHINRMLTQLNELVRSESQLNLVAVGGDIRLATRLINPQWKRRTLTKVPTEKLVQLTDDILTLDEEEIVKRFGATFIEAQTLAPALLAYSAVARHFSLEHIYVSDTNMRDGLLKDMAAEGRWTAEFRNQIIRSALSLGRRFHFDEMHARSVAELSRKLFDQLRPQHRLDNRHEVILYVAALLHEIGMQINIRGHHKHSLYIIRHSELFGLSQSELVLVALVARYYRRATPQPTHSEYMSLDREHRVLVSKLAAILRLAAALDDTRTSRIREIDCKVEGNRLIIEIPGVSDVSLEQIAMKQQAGLFRDVYGLPVMLRVGG</sequence>
<dbReference type="InterPro" id="IPR003695">
    <property type="entry name" value="Ppx_GppA_N"/>
</dbReference>
<protein>
    <submittedName>
        <fullName evidence="5">Ppx/GppA phosphatase family protein</fullName>
    </submittedName>
</protein>
<dbReference type="InterPro" id="IPR048950">
    <property type="entry name" value="Ppx_GppA_C"/>
</dbReference>
<dbReference type="PANTHER" id="PTHR30005">
    <property type="entry name" value="EXOPOLYPHOSPHATASE"/>
    <property type="match status" value="1"/>
</dbReference>
<evidence type="ECO:0000259" key="3">
    <source>
        <dbReference type="Pfam" id="PF02541"/>
    </source>
</evidence>
<accession>A0ABT7PR70</accession>
<dbReference type="Gene3D" id="3.30.420.150">
    <property type="entry name" value="Exopolyphosphatase. Domain 2"/>
    <property type="match status" value="1"/>
</dbReference>
<dbReference type="InterPro" id="IPR030673">
    <property type="entry name" value="PyroPPase_GppA_Ppx"/>
</dbReference>
<evidence type="ECO:0000259" key="4">
    <source>
        <dbReference type="Pfam" id="PF21447"/>
    </source>
</evidence>
<feature type="region of interest" description="Disordered" evidence="2">
    <location>
        <begin position="1"/>
        <end position="24"/>
    </location>
</feature>
<comment type="caution">
    <text evidence="5">The sequence shown here is derived from an EMBL/GenBank/DDBJ whole genome shotgun (WGS) entry which is preliminary data.</text>
</comment>
<dbReference type="PIRSF" id="PIRSF001267">
    <property type="entry name" value="Pyrophosphatase_GppA_Ppx"/>
    <property type="match status" value="1"/>
</dbReference>
<dbReference type="Gene3D" id="3.30.420.40">
    <property type="match status" value="1"/>
</dbReference>
<keyword evidence="6" id="KW-1185">Reference proteome</keyword>
<dbReference type="Pfam" id="PF02541">
    <property type="entry name" value="Ppx-GppA"/>
    <property type="match status" value="1"/>
</dbReference>
<dbReference type="CDD" id="cd24006">
    <property type="entry name" value="ASKHA_NBD_PPX_GppA"/>
    <property type="match status" value="1"/>
</dbReference>
<dbReference type="PANTHER" id="PTHR30005:SF0">
    <property type="entry name" value="RETROGRADE REGULATION PROTEIN 2"/>
    <property type="match status" value="1"/>
</dbReference>
<reference evidence="5 6" key="1">
    <citation type="submission" date="2023-06" db="EMBL/GenBank/DDBJ databases">
        <title>Roseiconus lacunae JC819 isolated from Gulf of Mannar region, Tamil Nadu.</title>
        <authorList>
            <person name="Pk S."/>
            <person name="Ch S."/>
            <person name="Ch V.R."/>
        </authorList>
    </citation>
    <scope>NUCLEOTIDE SEQUENCE [LARGE SCALE GENOMIC DNA]</scope>
    <source>
        <strain evidence="5 6">JC819</strain>
    </source>
</reference>
<evidence type="ECO:0000313" key="5">
    <source>
        <dbReference type="EMBL" id="MDM4018769.1"/>
    </source>
</evidence>
<feature type="domain" description="Ppx/GppA phosphatase C-terminal" evidence="4">
    <location>
        <begin position="352"/>
        <end position="500"/>
    </location>
</feature>
<evidence type="ECO:0000313" key="6">
    <source>
        <dbReference type="Proteomes" id="UP001239462"/>
    </source>
</evidence>
<dbReference type="RefSeq" id="WP_149496599.1">
    <property type="nucleotide sequence ID" value="NZ_CP141221.1"/>
</dbReference>
<name>A0ABT7PR70_9BACT</name>
<dbReference type="SUPFAM" id="SSF53067">
    <property type="entry name" value="Actin-like ATPase domain"/>
    <property type="match status" value="2"/>
</dbReference>
<gene>
    <name evidence="5" type="ORF">QTN89_25170</name>
</gene>
<dbReference type="Proteomes" id="UP001239462">
    <property type="component" value="Unassembled WGS sequence"/>
</dbReference>
<dbReference type="InterPro" id="IPR043129">
    <property type="entry name" value="ATPase_NBD"/>
</dbReference>
<organism evidence="5 6">
    <name type="scientific">Roseiconus lacunae</name>
    <dbReference type="NCBI Taxonomy" id="2605694"/>
    <lineage>
        <taxon>Bacteria</taxon>
        <taxon>Pseudomonadati</taxon>
        <taxon>Planctomycetota</taxon>
        <taxon>Planctomycetia</taxon>
        <taxon>Pirellulales</taxon>
        <taxon>Pirellulaceae</taxon>
        <taxon>Roseiconus</taxon>
    </lineage>
</organism>
<evidence type="ECO:0000256" key="2">
    <source>
        <dbReference type="SAM" id="MobiDB-lite"/>
    </source>
</evidence>